<keyword evidence="1" id="KW-0812">Transmembrane</keyword>
<dbReference type="Proteomes" id="UP000478052">
    <property type="component" value="Unassembled WGS sequence"/>
</dbReference>
<feature type="non-terminal residue" evidence="3">
    <location>
        <position position="401"/>
    </location>
</feature>
<keyword evidence="1" id="KW-0472">Membrane</keyword>
<dbReference type="GO" id="GO:0016747">
    <property type="term" value="F:acyltransferase activity, transferring groups other than amino-acyl groups"/>
    <property type="evidence" value="ECO:0007669"/>
    <property type="project" value="InterPro"/>
</dbReference>
<feature type="transmembrane region" description="Helical" evidence="1">
    <location>
        <begin position="181"/>
        <end position="203"/>
    </location>
</feature>
<keyword evidence="3" id="KW-0808">Transferase</keyword>
<feature type="transmembrane region" description="Helical" evidence="1">
    <location>
        <begin position="274"/>
        <end position="294"/>
    </location>
</feature>
<feature type="transmembrane region" description="Helical" evidence="1">
    <location>
        <begin position="243"/>
        <end position="262"/>
    </location>
</feature>
<dbReference type="InterPro" id="IPR002656">
    <property type="entry name" value="Acyl_transf_3_dom"/>
</dbReference>
<evidence type="ECO:0000313" key="3">
    <source>
        <dbReference type="EMBL" id="KAF0738577.1"/>
    </source>
</evidence>
<accession>A0A6G0XEB2</accession>
<dbReference type="PANTHER" id="PTHR11161">
    <property type="entry name" value="O-ACYLTRANSFERASE"/>
    <property type="match status" value="1"/>
</dbReference>
<keyword evidence="4" id="KW-1185">Reference proteome</keyword>
<feature type="transmembrane region" description="Helical" evidence="1">
    <location>
        <begin position="355"/>
        <end position="373"/>
    </location>
</feature>
<reference evidence="3 4" key="1">
    <citation type="submission" date="2019-08" db="EMBL/GenBank/DDBJ databases">
        <title>Whole genome of Aphis craccivora.</title>
        <authorList>
            <person name="Voronova N.V."/>
            <person name="Shulinski R.S."/>
            <person name="Bandarenka Y.V."/>
            <person name="Zhorov D.G."/>
            <person name="Warner D."/>
        </authorList>
    </citation>
    <scope>NUCLEOTIDE SEQUENCE [LARGE SCALE GENOMIC DNA]</scope>
    <source>
        <strain evidence="3">180601</strain>
        <tissue evidence="3">Whole Body</tissue>
    </source>
</reference>
<keyword evidence="3" id="KW-0012">Acyltransferase</keyword>
<feature type="transmembrane region" description="Helical" evidence="1">
    <location>
        <begin position="314"/>
        <end position="334"/>
    </location>
</feature>
<evidence type="ECO:0000259" key="2">
    <source>
        <dbReference type="Pfam" id="PF01757"/>
    </source>
</evidence>
<comment type="caution">
    <text evidence="3">The sequence shown here is derived from an EMBL/GenBank/DDBJ whole genome shotgun (WGS) entry which is preliminary data.</text>
</comment>
<dbReference type="PANTHER" id="PTHR11161:SF71">
    <property type="entry name" value="NOSE RESISTANT-TO-FLUOXETINE PROTEIN N-TERMINAL DOMAIN-CONTAINING PROTEIN"/>
    <property type="match status" value="1"/>
</dbReference>
<feature type="transmembrane region" description="Helical" evidence="1">
    <location>
        <begin position="30"/>
        <end position="52"/>
    </location>
</feature>
<feature type="transmembrane region" description="Helical" evidence="1">
    <location>
        <begin position="115"/>
        <end position="137"/>
    </location>
</feature>
<sequence length="401" mass="45830">EGLNSFCKIFSFIESTTTWLKFDKDNELNVFYGLKVLTMLVVLLGHRLFYILGNPMSNPKLVESIYLNGPNIILTSTNLVDPFFFMSGLLMQLNICKSYQNVKAGSVLKKIASRVIHRVIKMLPAYCVMMAITAHIVPHLGDGPLWPLKTWNEAEICKNYWWTNLLFISNLIDVKYECLIVSWYVSCDIQFFIIGVIIVYVYMKNKNYGIGLLGIVLSLSVSIPFLVTMLSKIDGIDKMQLPLSYMRATPFFCGIAAGFIVEKLKKNKFKFSKMTVYFGTFLVFMIFICIQLYGARFYSREVFYYPLEHALYSIVSHCTWTIPSMWIAACYFTSGHGSPLSILFNNKLAVSLGKLSYSVFLVNLTVMMMSQSSQRLPVYLSTKSVIDAWIYDTVKSYMMGL</sequence>
<keyword evidence="1" id="KW-1133">Transmembrane helix</keyword>
<dbReference type="OrthoDB" id="6585993at2759"/>
<dbReference type="Pfam" id="PF01757">
    <property type="entry name" value="Acyl_transf_3"/>
    <property type="match status" value="1"/>
</dbReference>
<organism evidence="3 4">
    <name type="scientific">Aphis craccivora</name>
    <name type="common">Cowpea aphid</name>
    <dbReference type="NCBI Taxonomy" id="307492"/>
    <lineage>
        <taxon>Eukaryota</taxon>
        <taxon>Metazoa</taxon>
        <taxon>Ecdysozoa</taxon>
        <taxon>Arthropoda</taxon>
        <taxon>Hexapoda</taxon>
        <taxon>Insecta</taxon>
        <taxon>Pterygota</taxon>
        <taxon>Neoptera</taxon>
        <taxon>Paraneoptera</taxon>
        <taxon>Hemiptera</taxon>
        <taxon>Sternorrhyncha</taxon>
        <taxon>Aphidomorpha</taxon>
        <taxon>Aphidoidea</taxon>
        <taxon>Aphididae</taxon>
        <taxon>Aphidini</taxon>
        <taxon>Aphis</taxon>
        <taxon>Aphis</taxon>
    </lineage>
</organism>
<dbReference type="EMBL" id="VUJU01007913">
    <property type="protein sequence ID" value="KAF0738577.1"/>
    <property type="molecule type" value="Genomic_DNA"/>
</dbReference>
<evidence type="ECO:0000256" key="1">
    <source>
        <dbReference type="SAM" id="Phobius"/>
    </source>
</evidence>
<dbReference type="AlphaFoldDB" id="A0A6G0XEB2"/>
<feature type="domain" description="Acyltransferase 3" evidence="2">
    <location>
        <begin position="33"/>
        <end position="372"/>
    </location>
</feature>
<gene>
    <name evidence="3" type="ORF">FWK35_00027563</name>
</gene>
<proteinExistence type="predicted"/>
<feature type="transmembrane region" description="Helical" evidence="1">
    <location>
        <begin position="210"/>
        <end position="231"/>
    </location>
</feature>
<protein>
    <submittedName>
        <fullName evidence="3">O-acyltransferase like protein-like</fullName>
    </submittedName>
</protein>
<dbReference type="InterPro" id="IPR052728">
    <property type="entry name" value="O2_lipid_transport_reg"/>
</dbReference>
<feature type="transmembrane region" description="Helical" evidence="1">
    <location>
        <begin position="72"/>
        <end position="95"/>
    </location>
</feature>
<evidence type="ECO:0000313" key="4">
    <source>
        <dbReference type="Proteomes" id="UP000478052"/>
    </source>
</evidence>
<feature type="non-terminal residue" evidence="3">
    <location>
        <position position="1"/>
    </location>
</feature>
<name>A0A6G0XEB2_APHCR</name>